<dbReference type="InterPro" id="IPR011460">
    <property type="entry name" value="Lcl_C"/>
</dbReference>
<accession>A0A2I7N7P4</accession>
<evidence type="ECO:0000313" key="4">
    <source>
        <dbReference type="Proteomes" id="UP000236655"/>
    </source>
</evidence>
<dbReference type="Proteomes" id="UP000236655">
    <property type="component" value="Chromosome"/>
</dbReference>
<dbReference type="Pfam" id="PF07603">
    <property type="entry name" value="Lcl_C"/>
    <property type="match status" value="1"/>
</dbReference>
<organism evidence="3 4">
    <name type="scientific">Aquella oligotrophica</name>
    <dbReference type="NCBI Taxonomy" id="2067065"/>
    <lineage>
        <taxon>Bacteria</taxon>
        <taxon>Pseudomonadati</taxon>
        <taxon>Pseudomonadota</taxon>
        <taxon>Betaproteobacteria</taxon>
        <taxon>Neisseriales</taxon>
        <taxon>Neisseriaceae</taxon>
        <taxon>Aquella</taxon>
    </lineage>
</organism>
<feature type="domain" description="Lcl C-terminal" evidence="2">
    <location>
        <begin position="98"/>
        <end position="223"/>
    </location>
</feature>
<keyword evidence="4" id="KW-1185">Reference proteome</keyword>
<evidence type="ECO:0000313" key="3">
    <source>
        <dbReference type="EMBL" id="AUR52235.1"/>
    </source>
</evidence>
<dbReference type="KEGG" id="nba:CUN60_07975"/>
<gene>
    <name evidence="3" type="ORF">CUN60_07975</name>
</gene>
<proteinExistence type="predicted"/>
<reference evidence="4" key="1">
    <citation type="submission" date="2017-11" db="EMBL/GenBank/DDBJ databases">
        <authorList>
            <person name="Chan K.G."/>
            <person name="Lee L.S."/>
        </authorList>
    </citation>
    <scope>NUCLEOTIDE SEQUENCE [LARGE SCALE GENOMIC DNA]</scope>
    <source>
        <strain evidence="4">DSM 100970</strain>
    </source>
</reference>
<keyword evidence="1" id="KW-0812">Transmembrane</keyword>
<evidence type="ECO:0000259" key="2">
    <source>
        <dbReference type="Pfam" id="PF07603"/>
    </source>
</evidence>
<dbReference type="PANTHER" id="PTHR35812">
    <property type="entry name" value="LIPOPROTEIN"/>
    <property type="match status" value="1"/>
</dbReference>
<keyword evidence="1" id="KW-1133">Transmembrane helix</keyword>
<protein>
    <recommendedName>
        <fullName evidence="2">Lcl C-terminal domain-containing protein</fullName>
    </recommendedName>
</protein>
<evidence type="ECO:0000256" key="1">
    <source>
        <dbReference type="SAM" id="Phobius"/>
    </source>
</evidence>
<sequence length="226" mass="24892">MYGLSILRMVRQVRLSMGCSAMFGLCETDSTCFILTTVISKRYLKMKYKFIKLGVLLTSIIVIAKASNIAYIPKTGPGDAAGAGKQWPNTRFVINGDCVTDNLTGLVWLKNTKQVCSAGCNWSNAFASIAAFNTAGGDCGYNNWRLPNINELKSLVNYSASTTMGVFWSNWLTSVGFTNIDSNQNYWTATTYGDAAAWYINSTRGETITGNRNDNAWYVWPVRGGQ</sequence>
<dbReference type="AlphaFoldDB" id="A0A2I7N7P4"/>
<name>A0A2I7N7P4_9NEIS</name>
<feature type="transmembrane region" description="Helical" evidence="1">
    <location>
        <begin position="50"/>
        <end position="71"/>
    </location>
</feature>
<keyword evidence="1" id="KW-0472">Membrane</keyword>
<dbReference type="EMBL" id="CP024847">
    <property type="protein sequence ID" value="AUR52235.1"/>
    <property type="molecule type" value="Genomic_DNA"/>
</dbReference>
<dbReference type="PANTHER" id="PTHR35812:SF1">
    <property type="entry name" value="LIPOPROTEIN"/>
    <property type="match status" value="1"/>
</dbReference>